<dbReference type="KEGG" id="nkf:Nkreftii_003704"/>
<evidence type="ECO:0000256" key="1">
    <source>
        <dbReference type="SAM" id="MobiDB-lite"/>
    </source>
</evidence>
<keyword evidence="2" id="KW-0732">Signal</keyword>
<organism evidence="3 4">
    <name type="scientific">Candidatus Nitrospira kreftii</name>
    <dbReference type="NCBI Taxonomy" id="2652173"/>
    <lineage>
        <taxon>Bacteria</taxon>
        <taxon>Pseudomonadati</taxon>
        <taxon>Nitrospirota</taxon>
        <taxon>Nitrospiria</taxon>
        <taxon>Nitrospirales</taxon>
        <taxon>Nitrospiraceae</taxon>
        <taxon>Nitrospira</taxon>
    </lineage>
</organism>
<evidence type="ECO:0000313" key="4">
    <source>
        <dbReference type="Proteomes" id="UP000593737"/>
    </source>
</evidence>
<evidence type="ECO:0000313" key="3">
    <source>
        <dbReference type="EMBL" id="QPD05930.1"/>
    </source>
</evidence>
<sequence length="213" mass="23801">MQVSLRTCCLIIAATICMNPPIVFAGSLDHLTDLTGKMQVNVTLKGRDNFTSEYRYDVSVRNLSPDTIILDSLIIVLDKITNLAGKDHEGLTEESFLKRFDILDLDGHTEDGKPFFHIPTGTSRDLVSQTDSLPVSIRIRNRDYVAVFTPSFKVLGQKRPPPEEKRADSPAALPPPAQKSPPPADRKTVEKLIQLLIKKGVLTEEEWRKANRP</sequence>
<gene>
    <name evidence="3" type="ORF">Nkreftii_003704</name>
</gene>
<dbReference type="Proteomes" id="UP000593737">
    <property type="component" value="Chromosome"/>
</dbReference>
<dbReference type="EMBL" id="CP047423">
    <property type="protein sequence ID" value="QPD05930.1"/>
    <property type="molecule type" value="Genomic_DNA"/>
</dbReference>
<reference evidence="3 4" key="1">
    <citation type="journal article" date="2020" name="ISME J.">
        <title>Enrichment and physiological characterization of a novel comammox Nitrospira indicates ammonium inhibition of complete nitrification.</title>
        <authorList>
            <person name="Sakoula D."/>
            <person name="Koch H."/>
            <person name="Frank J."/>
            <person name="Jetten M.S.M."/>
            <person name="van Kessel M.A.H.J."/>
            <person name="Lucker S."/>
        </authorList>
    </citation>
    <scope>NUCLEOTIDE SEQUENCE [LARGE SCALE GENOMIC DNA]</scope>
    <source>
        <strain evidence="3">Comreactor17</strain>
    </source>
</reference>
<feature type="compositionally biased region" description="Pro residues" evidence="1">
    <location>
        <begin position="172"/>
        <end position="183"/>
    </location>
</feature>
<proteinExistence type="predicted"/>
<feature type="signal peptide" evidence="2">
    <location>
        <begin position="1"/>
        <end position="25"/>
    </location>
</feature>
<feature type="region of interest" description="Disordered" evidence="1">
    <location>
        <begin position="156"/>
        <end position="187"/>
    </location>
</feature>
<protein>
    <submittedName>
        <fullName evidence="3">Uncharacterized protein</fullName>
    </submittedName>
</protein>
<name>A0A7S8FH99_9BACT</name>
<evidence type="ECO:0000256" key="2">
    <source>
        <dbReference type="SAM" id="SignalP"/>
    </source>
</evidence>
<feature type="chain" id="PRO_5032693993" evidence="2">
    <location>
        <begin position="26"/>
        <end position="213"/>
    </location>
</feature>
<dbReference type="AlphaFoldDB" id="A0A7S8FH99"/>
<accession>A0A7S8FH99</accession>